<dbReference type="Proteomes" id="UP001190926">
    <property type="component" value="Unassembled WGS sequence"/>
</dbReference>
<keyword evidence="1" id="KW-1133">Transmembrane helix</keyword>
<comment type="caution">
    <text evidence="2">The sequence shown here is derived from an EMBL/GenBank/DDBJ whole genome shotgun (WGS) entry which is preliminary data.</text>
</comment>
<dbReference type="Pfam" id="PF13692">
    <property type="entry name" value="Glyco_trans_1_4"/>
    <property type="match status" value="1"/>
</dbReference>
<dbReference type="Gene3D" id="3.40.50.2000">
    <property type="entry name" value="Glycogen Phosphorylase B"/>
    <property type="match status" value="1"/>
</dbReference>
<evidence type="ECO:0000256" key="1">
    <source>
        <dbReference type="SAM" id="Phobius"/>
    </source>
</evidence>
<organism evidence="2 3">
    <name type="scientific">Perilla frutescens var. hirtella</name>
    <name type="common">Perilla citriodora</name>
    <name type="synonym">Perilla setoyensis</name>
    <dbReference type="NCBI Taxonomy" id="608512"/>
    <lineage>
        <taxon>Eukaryota</taxon>
        <taxon>Viridiplantae</taxon>
        <taxon>Streptophyta</taxon>
        <taxon>Embryophyta</taxon>
        <taxon>Tracheophyta</taxon>
        <taxon>Spermatophyta</taxon>
        <taxon>Magnoliopsida</taxon>
        <taxon>eudicotyledons</taxon>
        <taxon>Gunneridae</taxon>
        <taxon>Pentapetalae</taxon>
        <taxon>asterids</taxon>
        <taxon>lamiids</taxon>
        <taxon>Lamiales</taxon>
        <taxon>Lamiaceae</taxon>
        <taxon>Nepetoideae</taxon>
        <taxon>Elsholtzieae</taxon>
        <taxon>Perilla</taxon>
    </lineage>
</organism>
<evidence type="ECO:0000313" key="3">
    <source>
        <dbReference type="Proteomes" id="UP001190926"/>
    </source>
</evidence>
<protein>
    <submittedName>
        <fullName evidence="2">UDP-Glycosyltransferase superfamily protein</fullName>
    </submittedName>
</protein>
<sequence>MDSDGIQEPQNPQTPKIHYSMKPIYLISIFIMFLAISFTILTKTTHFTPSLLKSTIFPEILKFHHFKKNEIYLPPYCLLWMAPFLSGGGYSSEAWSYILALNRYIKNQEAPLFKLSIEQHGDLQNIEFWEGLPLEMRNLALELYQTKCRFNQTVVVCHSEPGAWYPPLFQTLPCPPTGYHQFKVVVGRTMFETDRVNDEHVKRCNRMDFVWVPTDFHVSTFRESGVDPVKVRKIIQPVDVSFFDPFKVDPLDLDAVSSLVLGSEELISKGGFVFLSVFKWEYRKGWDVLLRSYLKEFSGVDDVVLCLLTNAYHTQSDFANKIVEFVEGSDLEQPIKGWAPVYVIDGHIAQVDLPRLYKAANAFVLPSRGEGWGRPVVEAMAMSLPVITTNWSGPTEYLTDENSYPLPFDGMSEVDDGPFKGHSWAEPSVDKLRFLMRHVFSNPGEAKAKGARARLDMEATFSPEVVAEEIVDQLHQIVENLQRN</sequence>
<keyword evidence="1" id="KW-0472">Membrane</keyword>
<dbReference type="EMBL" id="SDAM02000166">
    <property type="protein sequence ID" value="KAH6826395.1"/>
    <property type="molecule type" value="Genomic_DNA"/>
</dbReference>
<gene>
    <name evidence="2" type="ORF">C2S53_003762</name>
</gene>
<dbReference type="SUPFAM" id="SSF53756">
    <property type="entry name" value="UDP-Glycosyltransferase/glycogen phosphorylase"/>
    <property type="match status" value="1"/>
</dbReference>
<name>A0AAD4J4B3_PERFH</name>
<reference evidence="2 3" key="1">
    <citation type="journal article" date="2021" name="Nat. Commun.">
        <title>Incipient diploidization of the medicinal plant Perilla within 10,000 years.</title>
        <authorList>
            <person name="Zhang Y."/>
            <person name="Shen Q."/>
            <person name="Leng L."/>
            <person name="Zhang D."/>
            <person name="Chen S."/>
            <person name="Shi Y."/>
            <person name="Ning Z."/>
            <person name="Chen S."/>
        </authorList>
    </citation>
    <scope>NUCLEOTIDE SEQUENCE [LARGE SCALE GENOMIC DNA]</scope>
    <source>
        <strain evidence="3">cv. PC099</strain>
    </source>
</reference>
<evidence type="ECO:0000313" key="2">
    <source>
        <dbReference type="EMBL" id="KAH6826395.1"/>
    </source>
</evidence>
<dbReference type="PANTHER" id="PTHR46656:SF3">
    <property type="entry name" value="PUTATIVE-RELATED"/>
    <property type="match status" value="1"/>
</dbReference>
<dbReference type="AlphaFoldDB" id="A0AAD4J4B3"/>
<keyword evidence="1" id="KW-0812">Transmembrane</keyword>
<accession>A0AAD4J4B3</accession>
<proteinExistence type="predicted"/>
<dbReference type="PANTHER" id="PTHR46656">
    <property type="entry name" value="PUTATIVE-RELATED"/>
    <property type="match status" value="1"/>
</dbReference>
<dbReference type="CDD" id="cd03801">
    <property type="entry name" value="GT4_PimA-like"/>
    <property type="match status" value="1"/>
</dbReference>
<feature type="transmembrane region" description="Helical" evidence="1">
    <location>
        <begin position="24"/>
        <end position="41"/>
    </location>
</feature>
<keyword evidence="3" id="KW-1185">Reference proteome</keyword>